<evidence type="ECO:0000256" key="5">
    <source>
        <dbReference type="ARBA" id="ARBA00022737"/>
    </source>
</evidence>
<dbReference type="SMART" id="SM00382">
    <property type="entry name" value="AAA"/>
    <property type="match status" value="2"/>
</dbReference>
<keyword evidence="6" id="KW-0547">Nucleotide-binding</keyword>
<dbReference type="InterPro" id="IPR003593">
    <property type="entry name" value="AAA+_ATPase"/>
</dbReference>
<dbReference type="PANTHER" id="PTHR43553:SF26">
    <property type="entry name" value="ABC TRANSPORTER ATP-BINDING PROTEIN BC_2655-RELATED"/>
    <property type="match status" value="1"/>
</dbReference>
<evidence type="ECO:0000313" key="13">
    <source>
        <dbReference type="Proteomes" id="UP000014113"/>
    </source>
</evidence>
<dbReference type="InterPro" id="IPR022216">
    <property type="entry name" value="ABC_Co_transporter"/>
</dbReference>
<dbReference type="NCBIfam" id="NF010167">
    <property type="entry name" value="PRK13648.1"/>
    <property type="match status" value="2"/>
</dbReference>
<dbReference type="FunFam" id="3.40.50.300:FF:000224">
    <property type="entry name" value="Energy-coupling factor transporter ATP-binding protein EcfA"/>
    <property type="match status" value="1"/>
</dbReference>
<evidence type="ECO:0000256" key="3">
    <source>
        <dbReference type="ARBA" id="ARBA00022448"/>
    </source>
</evidence>
<keyword evidence="7" id="KW-0067">ATP-binding</keyword>
<comment type="function">
    <text evidence="10">Probably part of an ABC transporter complex. Responsible for energy coupling to the transport system.</text>
</comment>
<evidence type="ECO:0000256" key="8">
    <source>
        <dbReference type="ARBA" id="ARBA00022967"/>
    </source>
</evidence>
<evidence type="ECO:0000259" key="11">
    <source>
        <dbReference type="PROSITE" id="PS50893"/>
    </source>
</evidence>
<comment type="caution">
    <text evidence="12">The sequence shown here is derived from an EMBL/GenBank/DDBJ whole genome shotgun (WGS) entry which is preliminary data.</text>
</comment>
<keyword evidence="3" id="KW-0813">Transport</keyword>
<dbReference type="EMBL" id="ASWJ01000011">
    <property type="protein sequence ID" value="EOW79940.1"/>
    <property type="molecule type" value="Genomic_DNA"/>
</dbReference>
<dbReference type="eggNOG" id="COG1122">
    <property type="taxonomic scope" value="Bacteria"/>
</dbReference>
<dbReference type="GO" id="GO:0016887">
    <property type="term" value="F:ATP hydrolysis activity"/>
    <property type="evidence" value="ECO:0007669"/>
    <property type="project" value="InterPro"/>
</dbReference>
<dbReference type="GO" id="GO:0043190">
    <property type="term" value="C:ATP-binding cassette (ABC) transporter complex"/>
    <property type="evidence" value="ECO:0007669"/>
    <property type="project" value="TreeGrafter"/>
</dbReference>
<dbReference type="FunFam" id="3.40.50.300:FF:001422">
    <property type="entry name" value="Cobalt ABC transporter ATP-binding protein"/>
    <property type="match status" value="1"/>
</dbReference>
<dbReference type="PANTHER" id="PTHR43553">
    <property type="entry name" value="HEAVY METAL TRANSPORTER"/>
    <property type="match status" value="1"/>
</dbReference>
<dbReference type="AlphaFoldDB" id="S0K3K8"/>
<dbReference type="PROSITE" id="PS50893">
    <property type="entry name" value="ABC_TRANSPORTER_2"/>
    <property type="match status" value="2"/>
</dbReference>
<evidence type="ECO:0000256" key="9">
    <source>
        <dbReference type="ARBA" id="ARBA00023136"/>
    </source>
</evidence>
<keyword evidence="5" id="KW-0677">Repeat</keyword>
<keyword evidence="8" id="KW-1278">Translocase</keyword>
<accession>S0K3K8</accession>
<dbReference type="GO" id="GO:0042626">
    <property type="term" value="F:ATPase-coupled transmembrane transporter activity"/>
    <property type="evidence" value="ECO:0007669"/>
    <property type="project" value="TreeGrafter"/>
</dbReference>
<comment type="subcellular location">
    <subcellularLocation>
        <location evidence="1">Cell membrane</location>
        <topology evidence="1">Peripheral membrane protein</topology>
    </subcellularLocation>
</comment>
<dbReference type="SUPFAM" id="SSF52540">
    <property type="entry name" value="P-loop containing nucleoside triphosphate hydrolases"/>
    <property type="match status" value="2"/>
</dbReference>
<evidence type="ECO:0000256" key="2">
    <source>
        <dbReference type="ARBA" id="ARBA00005417"/>
    </source>
</evidence>
<organism evidence="12 13">
    <name type="scientific">Enterococcus columbae DSM 7374 = ATCC 51263</name>
    <dbReference type="NCBI Taxonomy" id="1121865"/>
    <lineage>
        <taxon>Bacteria</taxon>
        <taxon>Bacillati</taxon>
        <taxon>Bacillota</taxon>
        <taxon>Bacilli</taxon>
        <taxon>Lactobacillales</taxon>
        <taxon>Enterococcaceae</taxon>
        <taxon>Enterococcus</taxon>
    </lineage>
</organism>
<dbReference type="Proteomes" id="UP000014113">
    <property type="component" value="Unassembled WGS sequence"/>
</dbReference>
<dbReference type="PATRIC" id="fig|1121865.3.peg.1952"/>
<dbReference type="Pfam" id="PF12558">
    <property type="entry name" value="DUF3744"/>
    <property type="match status" value="1"/>
</dbReference>
<feature type="domain" description="ABC transporter" evidence="11">
    <location>
        <begin position="6"/>
        <end position="247"/>
    </location>
</feature>
<evidence type="ECO:0000313" key="12">
    <source>
        <dbReference type="EMBL" id="EOW79940.1"/>
    </source>
</evidence>
<dbReference type="InterPro" id="IPR015856">
    <property type="entry name" value="ABC_transpr_CbiO/EcfA_su"/>
</dbReference>
<dbReference type="PROSITE" id="PS00211">
    <property type="entry name" value="ABC_TRANSPORTER_1"/>
    <property type="match status" value="2"/>
</dbReference>
<dbReference type="CDD" id="cd03225">
    <property type="entry name" value="ABC_cobalt_CbiO_domain1"/>
    <property type="match status" value="2"/>
</dbReference>
<gene>
    <name evidence="12" type="ORF">I568_02291</name>
</gene>
<dbReference type="InterPro" id="IPR027417">
    <property type="entry name" value="P-loop_NTPase"/>
</dbReference>
<evidence type="ECO:0000256" key="6">
    <source>
        <dbReference type="ARBA" id="ARBA00022741"/>
    </source>
</evidence>
<dbReference type="InterPro" id="IPR003439">
    <property type="entry name" value="ABC_transporter-like_ATP-bd"/>
</dbReference>
<sequence length="571" mass="63498">MKKPIIECKQLSFQYDSQQEPTLQAIDVTIYEGETVLILGPSGSGKSTFGHLINGLIPNAYVGTITGEMTVGDLQVGKADIFSLSTYVGTVLQDTDGQFLGLTVAEDIAFALENEAVPTEQMHQQVQYWAEKVGLQNQLTYRPQDLSGGQKQRVSMAGVMIGKTPILLFDEPLANLDPAAGKQAMEYIHELKQELNATVIIIEHRLEDVLHCPLDRMLVFDQGRLVSDHTPAELLASDTLTKLGIREPLYISALKYAGVDLSRLSNLADIQALDFTQAQAQLKDWYQQYQATSPKITSTPLLRLAHIQAGYQQTPILKDMTTVIQKGEMTAIVGQNGAGKSTLIKLICGFLQPTAGTLLYKEEDFTKASIKERADKIGYVMQNPNQMISQTMIFDEVALGLRLRQVAEDEIKTRVYEALKICGLYPYRNWPIQALSYGQKKRVTIASMLVLQPEILILDEPTAGQDYAHYTKMMSFLESLNRQGITILMVTHDMHLMLEYTNRALVIVDGKLIADIQPADLLTNEALIEQASLKATSLYYLAKRIGLATPASFVQAFIDFERKAREQADAK</sequence>
<dbReference type="OrthoDB" id="501320at2"/>
<evidence type="ECO:0000256" key="10">
    <source>
        <dbReference type="ARBA" id="ARBA00025157"/>
    </source>
</evidence>
<evidence type="ECO:0000256" key="7">
    <source>
        <dbReference type="ARBA" id="ARBA00022840"/>
    </source>
</evidence>
<keyword evidence="4" id="KW-1003">Cell membrane</keyword>
<name>S0K3K8_9ENTE</name>
<comment type="similarity">
    <text evidence="2">Belongs to the ABC transporter superfamily.</text>
</comment>
<keyword evidence="9" id="KW-0472">Membrane</keyword>
<dbReference type="InterPro" id="IPR050095">
    <property type="entry name" value="ECF_ABC_transporter_ATP-bd"/>
</dbReference>
<keyword evidence="13" id="KW-1185">Reference proteome</keyword>
<dbReference type="InterPro" id="IPR017871">
    <property type="entry name" value="ABC_transporter-like_CS"/>
</dbReference>
<proteinExistence type="inferred from homology"/>
<dbReference type="Gene3D" id="3.40.50.300">
    <property type="entry name" value="P-loop containing nucleotide triphosphate hydrolases"/>
    <property type="match status" value="2"/>
</dbReference>
<feature type="domain" description="ABC transporter" evidence="11">
    <location>
        <begin position="302"/>
        <end position="534"/>
    </location>
</feature>
<evidence type="ECO:0000256" key="4">
    <source>
        <dbReference type="ARBA" id="ARBA00022475"/>
    </source>
</evidence>
<dbReference type="Pfam" id="PF00005">
    <property type="entry name" value="ABC_tran"/>
    <property type="match status" value="2"/>
</dbReference>
<protein>
    <recommendedName>
        <fullName evidence="11">ABC transporter domain-containing protein</fullName>
    </recommendedName>
</protein>
<dbReference type="RefSeq" id="WP_016184110.1">
    <property type="nucleotide sequence ID" value="NZ_JXKI01000010.1"/>
</dbReference>
<dbReference type="STRING" id="1121865.OMW_02004"/>
<reference evidence="12 13" key="1">
    <citation type="submission" date="2013-03" db="EMBL/GenBank/DDBJ databases">
        <title>The Genome Sequence of Enterococcus columbae ATCC_51263 (PacBio/Illumina hybrid assembly).</title>
        <authorList>
            <consortium name="The Broad Institute Genomics Platform"/>
            <consortium name="The Broad Institute Genome Sequencing Center for Infectious Disease"/>
            <person name="Earl A."/>
            <person name="Russ C."/>
            <person name="Gilmore M."/>
            <person name="Surin D."/>
            <person name="Walker B."/>
            <person name="Young S."/>
            <person name="Zeng Q."/>
            <person name="Gargeya S."/>
            <person name="Fitzgerald M."/>
            <person name="Haas B."/>
            <person name="Abouelleil A."/>
            <person name="Allen A.W."/>
            <person name="Alvarado L."/>
            <person name="Arachchi H.M."/>
            <person name="Berlin A.M."/>
            <person name="Chapman S.B."/>
            <person name="Gainer-Dewar J."/>
            <person name="Goldberg J."/>
            <person name="Griggs A."/>
            <person name="Gujja S."/>
            <person name="Hansen M."/>
            <person name="Howarth C."/>
            <person name="Imamovic A."/>
            <person name="Ireland A."/>
            <person name="Larimer J."/>
            <person name="McCowan C."/>
            <person name="Murphy C."/>
            <person name="Pearson M."/>
            <person name="Poon T.W."/>
            <person name="Priest M."/>
            <person name="Roberts A."/>
            <person name="Saif S."/>
            <person name="Shea T."/>
            <person name="Sisk P."/>
            <person name="Sykes S."/>
            <person name="Wortman J."/>
            <person name="Nusbaum C."/>
            <person name="Birren B."/>
        </authorList>
    </citation>
    <scope>NUCLEOTIDE SEQUENCE [LARGE SCALE GENOMIC DNA]</scope>
    <source>
        <strain evidence="12 13">ATCC 51263</strain>
    </source>
</reference>
<dbReference type="GO" id="GO:0005524">
    <property type="term" value="F:ATP binding"/>
    <property type="evidence" value="ECO:0007669"/>
    <property type="project" value="UniProtKB-KW"/>
</dbReference>
<evidence type="ECO:0000256" key="1">
    <source>
        <dbReference type="ARBA" id="ARBA00004202"/>
    </source>
</evidence>